<comment type="function">
    <text evidence="2">Plays a role in determining ER morphology.</text>
</comment>
<comment type="domain">
    <text evidence="2">The C4-type zinc finger motif is necessary both for its ER three-way tubular junction localization and formation.</text>
</comment>
<dbReference type="GO" id="GO:0071788">
    <property type="term" value="P:endoplasmic reticulum tubular network maintenance"/>
    <property type="evidence" value="ECO:0007669"/>
    <property type="project" value="UniProtKB-UniRule"/>
</dbReference>
<dbReference type="PANTHER" id="PTHR22166">
    <property type="entry name" value="ENDOPLASMIC RETICULUM JUNCTION FORMATION PROTEIN LUNAPARK"/>
    <property type="match status" value="1"/>
</dbReference>
<keyword evidence="2" id="KW-0256">Endoplasmic reticulum</keyword>
<dbReference type="RefSeq" id="XP_017891029.1">
    <property type="nucleotide sequence ID" value="XM_018035540.2"/>
</dbReference>
<keyword evidence="5" id="KW-1185">Reference proteome</keyword>
<dbReference type="GeneID" id="108631550"/>
<organism evidence="5 6">
    <name type="scientific">Ceratina calcarata</name>
    <dbReference type="NCBI Taxonomy" id="156304"/>
    <lineage>
        <taxon>Eukaryota</taxon>
        <taxon>Metazoa</taxon>
        <taxon>Ecdysozoa</taxon>
        <taxon>Arthropoda</taxon>
        <taxon>Hexapoda</taxon>
        <taxon>Insecta</taxon>
        <taxon>Pterygota</taxon>
        <taxon>Neoptera</taxon>
        <taxon>Endopterygota</taxon>
        <taxon>Hymenoptera</taxon>
        <taxon>Apocrita</taxon>
        <taxon>Aculeata</taxon>
        <taxon>Apoidea</taxon>
        <taxon>Anthophila</taxon>
        <taxon>Apidae</taxon>
        <taxon>Ceratina</taxon>
        <taxon>Zadontomerus</taxon>
    </lineage>
</organism>
<dbReference type="KEGG" id="ccal:108631550"/>
<evidence type="ECO:0000313" key="5">
    <source>
        <dbReference type="Proteomes" id="UP000694925"/>
    </source>
</evidence>
<evidence type="ECO:0000259" key="4">
    <source>
        <dbReference type="Pfam" id="PF10058"/>
    </source>
</evidence>
<dbReference type="Proteomes" id="UP000694925">
    <property type="component" value="Unplaced"/>
</dbReference>
<keyword evidence="2" id="KW-0862">Zinc</keyword>
<evidence type="ECO:0000256" key="2">
    <source>
        <dbReference type="RuleBase" id="RU367073"/>
    </source>
</evidence>
<comment type="similarity">
    <text evidence="1 2">Belongs to the lunapark family.</text>
</comment>
<dbReference type="Pfam" id="PF10058">
    <property type="entry name" value="Zn_ribbon_10"/>
    <property type="match status" value="1"/>
</dbReference>
<dbReference type="GO" id="GO:1903373">
    <property type="term" value="P:positive regulation of endoplasmic reticulum tubular network organization"/>
    <property type="evidence" value="ECO:0007669"/>
    <property type="project" value="UniProtKB-UniRule"/>
</dbReference>
<evidence type="ECO:0000313" key="6">
    <source>
        <dbReference type="RefSeq" id="XP_017891029.1"/>
    </source>
</evidence>
<evidence type="ECO:0000256" key="1">
    <source>
        <dbReference type="ARBA" id="ARBA00009940"/>
    </source>
</evidence>
<dbReference type="InterPro" id="IPR040115">
    <property type="entry name" value="Lnp"/>
</dbReference>
<gene>
    <name evidence="6" type="primary">LOC108631550</name>
</gene>
<name>A0AAJ7JEP5_9HYME</name>
<keyword evidence="2" id="KW-0863">Zinc-finger</keyword>
<dbReference type="GO" id="GO:0098826">
    <property type="term" value="C:endoplasmic reticulum tubular network membrane"/>
    <property type="evidence" value="ECO:0007669"/>
    <property type="project" value="UniProtKB-UniRule"/>
</dbReference>
<dbReference type="PANTHER" id="PTHR22166:SF12">
    <property type="entry name" value="ENDOPLASMIC RETICULUM JUNCTION FORMATION PROTEIN LUNAPARK"/>
    <property type="match status" value="1"/>
</dbReference>
<feature type="compositionally biased region" description="Basic and acidic residues" evidence="3">
    <location>
        <begin position="248"/>
        <end position="282"/>
    </location>
</feature>
<protein>
    <recommendedName>
        <fullName evidence="2">Endoplasmic reticulum junction formation protein lunapark</fullName>
    </recommendedName>
</protein>
<sequence>MGMILSKFRSITRVSPSPNLTPVGYSKLQGTSPALPSGDLRRRIVPRPPVNVMRQSATPINTSVVAAGTPSLQHSPFQGVVRPMNSPFMGQRPLPRPILPQQRSYLDRLIDVLVGDGPSNRYALICRHCESHNGMALKEEFEYFGFRCCYCNFWNPARKQKPFTPKIDVSYNSQSMTISEHESSPSEEHLEEDSQEKTATPSDSDSDIEVVERPTGSSEETGCVNEEPVMVPQVEETHVENVEEPDKESEKESKESAEESEKKEIHECEESVEKMDIDESFS</sequence>
<dbReference type="InterPro" id="IPR019273">
    <property type="entry name" value="Lunapark_Znf"/>
</dbReference>
<proteinExistence type="inferred from homology"/>
<feature type="region of interest" description="Disordered" evidence="3">
    <location>
        <begin position="175"/>
        <end position="282"/>
    </location>
</feature>
<dbReference type="GO" id="GO:0008270">
    <property type="term" value="F:zinc ion binding"/>
    <property type="evidence" value="ECO:0007669"/>
    <property type="project" value="UniProtKB-KW"/>
</dbReference>
<keyword evidence="2" id="KW-0479">Metal-binding</keyword>
<accession>A0AAJ7JEP5</accession>
<feature type="compositionally biased region" description="Basic and acidic residues" evidence="3">
    <location>
        <begin position="179"/>
        <end position="188"/>
    </location>
</feature>
<reference evidence="6" key="1">
    <citation type="submission" date="2025-08" db="UniProtKB">
        <authorList>
            <consortium name="RefSeq"/>
        </authorList>
    </citation>
    <scope>IDENTIFICATION</scope>
    <source>
        <tissue evidence="6">Whole body</tissue>
    </source>
</reference>
<dbReference type="AlphaFoldDB" id="A0AAJ7JEP5"/>
<comment type="subcellular location">
    <subcellularLocation>
        <location evidence="2">Endoplasmic reticulum membrane</location>
        <topology evidence="2">Multi-pass membrane protein</topology>
    </subcellularLocation>
</comment>
<evidence type="ECO:0000256" key="3">
    <source>
        <dbReference type="SAM" id="MobiDB-lite"/>
    </source>
</evidence>
<dbReference type="CTD" id="80856"/>
<feature type="domain" description="Lunapark zinc ribbon" evidence="4">
    <location>
        <begin position="106"/>
        <end position="155"/>
    </location>
</feature>
<feature type="region of interest" description="Disordered" evidence="3">
    <location>
        <begin position="22"/>
        <end position="42"/>
    </location>
</feature>